<sequence>MNDYILDIDFHKGFSAEEREKISAYIEEQYENGGLKLYYGLNLFIDVSDVIGRTANVDVWFSI</sequence>
<dbReference type="EMBL" id="OM869500">
    <property type="protein sequence ID" value="UPW40807.1"/>
    <property type="molecule type" value="Genomic_DNA"/>
</dbReference>
<proteinExistence type="predicted"/>
<accession>A0A976N0A8</accession>
<name>A0A976N0A8_9VIRU</name>
<evidence type="ECO:0000313" key="1">
    <source>
        <dbReference type="EMBL" id="UPW40807.1"/>
    </source>
</evidence>
<reference evidence="1" key="1">
    <citation type="submission" date="2022-02" db="EMBL/GenBank/DDBJ databases">
        <title>Towards deciphering the DNA virus diversity associated with rodent species in the families Cricetidae and Heteromyidae.</title>
        <authorList>
            <person name="Lund M."/>
            <person name="Larsen B.B."/>
            <person name="Gryseels S."/>
            <person name="Kraberger S."/>
            <person name="Rowsey D.M."/>
            <person name="Steger L."/>
            <person name="Yule K.M."/>
            <person name="Upham N.S."/>
            <person name="Worobey M."/>
            <person name="Van Doorslaer K."/>
            <person name="Varsani A."/>
        </authorList>
    </citation>
    <scope>NUCLEOTIDE SEQUENCE</scope>
    <source>
        <strain evidence="1">UA08Rod_6752</strain>
    </source>
</reference>
<organism evidence="1">
    <name type="scientific">Sigmofec virus UA08Rod_6752</name>
    <dbReference type="NCBI Taxonomy" id="2929239"/>
    <lineage>
        <taxon>Viruses</taxon>
        <taxon>Monodnaviria</taxon>
        <taxon>Sangervirae</taxon>
        <taxon>Phixviricota</taxon>
        <taxon>Malgrandaviricetes</taxon>
        <taxon>Petitvirales</taxon>
        <taxon>Microviridae</taxon>
    </lineage>
</organism>
<protein>
    <submittedName>
        <fullName evidence="1">Uncharacterized protein</fullName>
    </submittedName>
</protein>